<reference evidence="2 3" key="1">
    <citation type="submission" date="2020-08" db="EMBL/GenBank/DDBJ databases">
        <title>Sequencing the genomes of 1000 actinobacteria strains.</title>
        <authorList>
            <person name="Klenk H.-P."/>
        </authorList>
    </citation>
    <scope>NUCLEOTIDE SEQUENCE [LARGE SCALE GENOMIC DNA]</scope>
    <source>
        <strain evidence="2 3">DSM 12511</strain>
    </source>
</reference>
<dbReference type="InterPro" id="IPR021315">
    <property type="entry name" value="Gap/Sap"/>
</dbReference>
<evidence type="ECO:0000313" key="2">
    <source>
        <dbReference type="EMBL" id="MBB6390030.1"/>
    </source>
</evidence>
<accession>A0A7X0KTE3</accession>
<dbReference type="Pfam" id="PF11139">
    <property type="entry name" value="SfLAP"/>
    <property type="match status" value="1"/>
</dbReference>
<evidence type="ECO:0000313" key="3">
    <source>
        <dbReference type="Proteomes" id="UP000537775"/>
    </source>
</evidence>
<feature type="transmembrane region" description="Helical" evidence="1">
    <location>
        <begin position="137"/>
        <end position="154"/>
    </location>
</feature>
<feature type="transmembrane region" description="Helical" evidence="1">
    <location>
        <begin position="12"/>
        <end position="31"/>
    </location>
</feature>
<evidence type="ECO:0000256" key="1">
    <source>
        <dbReference type="SAM" id="Phobius"/>
    </source>
</evidence>
<organism evidence="2 3">
    <name type="scientific">Microbacterium thalassium</name>
    <dbReference type="NCBI Taxonomy" id="362649"/>
    <lineage>
        <taxon>Bacteria</taxon>
        <taxon>Bacillati</taxon>
        <taxon>Actinomycetota</taxon>
        <taxon>Actinomycetes</taxon>
        <taxon>Micrococcales</taxon>
        <taxon>Microbacteriaceae</taxon>
        <taxon>Microbacterium</taxon>
    </lineage>
</organism>
<feature type="transmembrane region" description="Helical" evidence="1">
    <location>
        <begin position="161"/>
        <end position="182"/>
    </location>
</feature>
<name>A0A7X0KTE3_9MICO</name>
<keyword evidence="1" id="KW-0472">Membrane</keyword>
<dbReference type="RefSeq" id="WP_221446524.1">
    <property type="nucleotide sequence ID" value="NZ_BAAAJR010000008.1"/>
</dbReference>
<comment type="caution">
    <text evidence="2">The sequence shown here is derived from an EMBL/GenBank/DDBJ whole genome shotgun (WGS) entry which is preliminary data.</text>
</comment>
<gene>
    <name evidence="2" type="ORF">HD594_000343</name>
</gene>
<feature type="transmembrane region" description="Helical" evidence="1">
    <location>
        <begin position="113"/>
        <end position="131"/>
    </location>
</feature>
<dbReference type="EMBL" id="JACHML010000001">
    <property type="protein sequence ID" value="MBB6390030.1"/>
    <property type="molecule type" value="Genomic_DNA"/>
</dbReference>
<keyword evidence="1" id="KW-0812">Transmembrane</keyword>
<keyword evidence="3" id="KW-1185">Reference proteome</keyword>
<feature type="transmembrane region" description="Helical" evidence="1">
    <location>
        <begin position="75"/>
        <end position="92"/>
    </location>
</feature>
<dbReference type="Proteomes" id="UP000537775">
    <property type="component" value="Unassembled WGS sequence"/>
</dbReference>
<dbReference type="AlphaFoldDB" id="A0A7X0KTE3"/>
<keyword evidence="1" id="KW-1133">Transmembrane helix</keyword>
<feature type="transmembrane region" description="Helical" evidence="1">
    <location>
        <begin position="202"/>
        <end position="222"/>
    </location>
</feature>
<proteinExistence type="predicted"/>
<protein>
    <submittedName>
        <fullName evidence="2">Threonine/homoserine/homoserine lactone efflux protein</fullName>
    </submittedName>
</protein>
<feature type="transmembrane region" description="Helical" evidence="1">
    <location>
        <begin position="43"/>
        <end position="63"/>
    </location>
</feature>
<sequence length="224" mass="23118">MINQAIGDILPLALGIAISPIPIVAAILMLLSPKARVTSVGFLLGWVGGIVVASTLFTLLSSLLPEKDADASQPIRAVIKIVLGALLLFLALRRWRGRPKDGEDPPLPKWMQAIDTISFGGALGLGFLLSAVNPKNLILAAGAGLVIGGAGLSVGEAAVVIAVFTIIAALTVAVPVIGYLIAADRLRDPLDHLRGWLVHQNATIMAVLLAVIGVVLIGKGIAGF</sequence>